<dbReference type="InterPro" id="IPR052549">
    <property type="entry name" value="SpmB"/>
</dbReference>
<dbReference type="NCBIfam" id="NF007811">
    <property type="entry name" value="PRK10519.1"/>
    <property type="match status" value="1"/>
</dbReference>
<gene>
    <name evidence="3" type="ORF">K8W16_07905</name>
</gene>
<feature type="domain" description="Nucleoside transporter/FeoB GTPase Gate" evidence="2">
    <location>
        <begin position="23"/>
        <end position="109"/>
    </location>
</feature>
<feature type="transmembrane region" description="Helical" evidence="1">
    <location>
        <begin position="64"/>
        <end position="86"/>
    </location>
</feature>
<reference evidence="3" key="1">
    <citation type="journal article" date="2021" name="PeerJ">
        <title>Extensive microbial diversity within the chicken gut microbiome revealed by metagenomics and culture.</title>
        <authorList>
            <person name="Gilroy R."/>
            <person name="Ravi A."/>
            <person name="Getino M."/>
            <person name="Pursley I."/>
            <person name="Horton D.L."/>
            <person name="Alikhan N.F."/>
            <person name="Baker D."/>
            <person name="Gharbi K."/>
            <person name="Hall N."/>
            <person name="Watson M."/>
            <person name="Adriaenssens E.M."/>
            <person name="Foster-Nyarko E."/>
            <person name="Jarju S."/>
            <person name="Secka A."/>
            <person name="Antonio M."/>
            <person name="Oren A."/>
            <person name="Chaudhuri R.R."/>
            <person name="La Ragione R."/>
            <person name="Hildebrand F."/>
            <person name="Pallen M.J."/>
        </authorList>
    </citation>
    <scope>NUCLEOTIDE SEQUENCE</scope>
    <source>
        <strain evidence="3">ChiGjej2B2-19336</strain>
    </source>
</reference>
<dbReference type="GO" id="GO:0005886">
    <property type="term" value="C:plasma membrane"/>
    <property type="evidence" value="ECO:0007669"/>
    <property type="project" value="TreeGrafter"/>
</dbReference>
<evidence type="ECO:0000256" key="1">
    <source>
        <dbReference type="SAM" id="Phobius"/>
    </source>
</evidence>
<dbReference type="Proteomes" id="UP000698963">
    <property type="component" value="Unassembled WGS sequence"/>
</dbReference>
<sequence>MAHNLYSAFVDGTVKGWKVATQNMLPNVVLAFAFITALQTSGLMDALGRVCSPLMQLFGLPGEAVTVLISTWFSAGGGVAAAAALYAHGIMNQEHISIIMPAIFLMGAQIQYAGRILAVAGVHPRHYPALYALGLANAALAMLTMKLFFV</sequence>
<feature type="transmembrane region" description="Helical" evidence="1">
    <location>
        <begin position="98"/>
        <end position="123"/>
    </location>
</feature>
<dbReference type="EMBL" id="DYZA01000159">
    <property type="protein sequence ID" value="HJD97554.1"/>
    <property type="molecule type" value="Genomic_DNA"/>
</dbReference>
<evidence type="ECO:0000259" key="2">
    <source>
        <dbReference type="Pfam" id="PF07670"/>
    </source>
</evidence>
<feature type="transmembrane region" description="Helical" evidence="1">
    <location>
        <begin position="129"/>
        <end position="149"/>
    </location>
</feature>
<keyword evidence="1" id="KW-1133">Transmembrane helix</keyword>
<dbReference type="PANTHER" id="PTHR35793:SF2">
    <property type="entry name" value="INNER MEMBRANE PROTEIN YJIG"/>
    <property type="match status" value="1"/>
</dbReference>
<comment type="caution">
    <text evidence="3">The sequence shown here is derived from an EMBL/GenBank/DDBJ whole genome shotgun (WGS) entry which is preliminary data.</text>
</comment>
<dbReference type="InterPro" id="IPR011642">
    <property type="entry name" value="Gate_dom"/>
</dbReference>
<feature type="transmembrane region" description="Helical" evidence="1">
    <location>
        <begin position="24"/>
        <end position="44"/>
    </location>
</feature>
<reference evidence="3" key="2">
    <citation type="submission" date="2021-09" db="EMBL/GenBank/DDBJ databases">
        <authorList>
            <person name="Gilroy R."/>
        </authorList>
    </citation>
    <scope>NUCLEOTIDE SEQUENCE</scope>
    <source>
        <strain evidence="3">ChiGjej2B2-19336</strain>
    </source>
</reference>
<evidence type="ECO:0000313" key="3">
    <source>
        <dbReference type="EMBL" id="HJD97554.1"/>
    </source>
</evidence>
<keyword evidence="1" id="KW-0812">Transmembrane</keyword>
<dbReference type="RefSeq" id="WP_304122604.1">
    <property type="nucleotide sequence ID" value="NZ_DYZA01000159.1"/>
</dbReference>
<organism evidence="3 4">
    <name type="scientific">Mailhella massiliensis</name>
    <dbReference type="NCBI Taxonomy" id="1903261"/>
    <lineage>
        <taxon>Bacteria</taxon>
        <taxon>Pseudomonadati</taxon>
        <taxon>Thermodesulfobacteriota</taxon>
        <taxon>Desulfovibrionia</taxon>
        <taxon>Desulfovibrionales</taxon>
        <taxon>Desulfovibrionaceae</taxon>
        <taxon>Mailhella</taxon>
    </lineage>
</organism>
<dbReference type="Pfam" id="PF07670">
    <property type="entry name" value="Gate"/>
    <property type="match status" value="1"/>
</dbReference>
<evidence type="ECO:0000313" key="4">
    <source>
        <dbReference type="Proteomes" id="UP000698963"/>
    </source>
</evidence>
<dbReference type="PANTHER" id="PTHR35793">
    <property type="entry name" value="INNER MEMBRANE PROTEIN YJIG"/>
    <property type="match status" value="1"/>
</dbReference>
<protein>
    <recommendedName>
        <fullName evidence="2">Nucleoside transporter/FeoB GTPase Gate domain-containing protein</fullName>
    </recommendedName>
</protein>
<accession>A0A921AWS9</accession>
<dbReference type="AlphaFoldDB" id="A0A921AWS9"/>
<proteinExistence type="predicted"/>
<name>A0A921AWS9_9BACT</name>
<keyword evidence="1" id="KW-0472">Membrane</keyword>